<reference evidence="2" key="1">
    <citation type="submission" date="2016-05" db="EMBL/GenBank/DDBJ databases">
        <title>Comparative genomics of biotechnologically important yeasts.</title>
        <authorList>
            <consortium name="DOE Joint Genome Institute"/>
            <person name="Riley R."/>
            <person name="Haridas S."/>
            <person name="Wolfe K.H."/>
            <person name="Lopes M.R."/>
            <person name="Hittinger C.T."/>
            <person name="Goker M."/>
            <person name="Salamov A."/>
            <person name="Wisecaver J."/>
            <person name="Long T.M."/>
            <person name="Aerts A.L."/>
            <person name="Barry K."/>
            <person name="Choi C."/>
            <person name="Clum A."/>
            <person name="Coughlan A.Y."/>
            <person name="Deshpande S."/>
            <person name="Douglass A.P."/>
            <person name="Hanson S.J."/>
            <person name="Klenk H.-P."/>
            <person name="Labutti K."/>
            <person name="Lapidus A."/>
            <person name="Lindquist E."/>
            <person name="Lipzen A."/>
            <person name="Meier-Kolthoff J.P."/>
            <person name="Ohm R.A."/>
            <person name="Otillar R.P."/>
            <person name="Pangilinan J."/>
            <person name="Peng Y."/>
            <person name="Rokas A."/>
            <person name="Rosa C.A."/>
            <person name="Scheuner C."/>
            <person name="Sibirny A.A."/>
            <person name="Slot J.C."/>
            <person name="Stielow J.B."/>
            <person name="Sun H."/>
            <person name="Kurtzman C.P."/>
            <person name="Blackwell M."/>
            <person name="Grigoriev I.V."/>
            <person name="Jeffries T.W."/>
        </authorList>
    </citation>
    <scope>NUCLEOTIDE SEQUENCE [LARGE SCALE GENOMIC DNA]</scope>
    <source>
        <strain evidence="2">NRRL Y-12698</strain>
    </source>
</reference>
<accession>A0A1E3QP41</accession>
<protein>
    <submittedName>
        <fullName evidence="1">Uncharacterized protein</fullName>
    </submittedName>
</protein>
<gene>
    <name evidence="1" type="ORF">BABINDRAFT_142530</name>
</gene>
<evidence type="ECO:0000313" key="1">
    <source>
        <dbReference type="EMBL" id="ODQ79420.1"/>
    </source>
</evidence>
<proteinExistence type="predicted"/>
<dbReference type="RefSeq" id="XP_018984748.1">
    <property type="nucleotide sequence ID" value="XM_019127147.1"/>
</dbReference>
<dbReference type="Proteomes" id="UP000094336">
    <property type="component" value="Unassembled WGS sequence"/>
</dbReference>
<dbReference type="GeneID" id="30145000"/>
<keyword evidence="2" id="KW-1185">Reference proteome</keyword>
<name>A0A1E3QP41_9ASCO</name>
<organism evidence="1 2">
    <name type="scientific">Babjeviella inositovora NRRL Y-12698</name>
    <dbReference type="NCBI Taxonomy" id="984486"/>
    <lineage>
        <taxon>Eukaryota</taxon>
        <taxon>Fungi</taxon>
        <taxon>Dikarya</taxon>
        <taxon>Ascomycota</taxon>
        <taxon>Saccharomycotina</taxon>
        <taxon>Pichiomycetes</taxon>
        <taxon>Serinales incertae sedis</taxon>
        <taxon>Babjeviella</taxon>
    </lineage>
</organism>
<dbReference type="AlphaFoldDB" id="A0A1E3QP41"/>
<evidence type="ECO:0000313" key="2">
    <source>
        <dbReference type="Proteomes" id="UP000094336"/>
    </source>
</evidence>
<dbReference type="EMBL" id="KV454432">
    <property type="protein sequence ID" value="ODQ79420.1"/>
    <property type="molecule type" value="Genomic_DNA"/>
</dbReference>
<sequence>MARRYSAWKRLTQVNRIVLLCIRVTRSLLSKASHTASTQEPKGGLNSYLKGKSFRIFSCSSYWSTHLCIRRREDIRDIDFKVSQGRAPCFFQNEVISAGPTLPQLCCSPRLVQQNK</sequence>